<reference evidence="2" key="1">
    <citation type="submission" date="2025-08" db="UniProtKB">
        <authorList>
            <consortium name="RefSeq"/>
        </authorList>
    </citation>
    <scope>IDENTIFICATION</scope>
    <source>
        <tissue evidence="2">Lung</tissue>
    </source>
</reference>
<organism evidence="1 2">
    <name type="scientific">Aythya fuligula</name>
    <name type="common">Tufted duck</name>
    <name type="synonym">Anas fuligula</name>
    <dbReference type="NCBI Taxonomy" id="219594"/>
    <lineage>
        <taxon>Eukaryota</taxon>
        <taxon>Metazoa</taxon>
        <taxon>Chordata</taxon>
        <taxon>Craniata</taxon>
        <taxon>Vertebrata</taxon>
        <taxon>Euteleostomi</taxon>
        <taxon>Archelosauria</taxon>
        <taxon>Archosauria</taxon>
        <taxon>Dinosauria</taxon>
        <taxon>Saurischia</taxon>
        <taxon>Theropoda</taxon>
        <taxon>Coelurosauria</taxon>
        <taxon>Aves</taxon>
        <taxon>Neognathae</taxon>
        <taxon>Galloanserae</taxon>
        <taxon>Anseriformes</taxon>
        <taxon>Anatidae</taxon>
        <taxon>Aythyinae</taxon>
        <taxon>Aythya</taxon>
    </lineage>
</organism>
<keyword evidence="1" id="KW-1185">Reference proteome</keyword>
<evidence type="ECO:0000313" key="2">
    <source>
        <dbReference type="RefSeq" id="XP_032036555.1"/>
    </source>
</evidence>
<proteinExistence type="predicted"/>
<dbReference type="RefSeq" id="XP_032036555.1">
    <property type="nucleotide sequence ID" value="XM_032180664.1"/>
</dbReference>
<gene>
    <name evidence="2" type="primary">ASPH</name>
</gene>
<sequence>MLSNIMQRIEFMGIMMKNMNQNMKRRLRLKIQLLRTFLRKYMKLQSKMKLLKIWKLIKRCQKVNIQKITWPLKQRNQKSLFKLRIIQMIIQWEKVKKRLNKTKQKKLKRKRSQSS</sequence>
<dbReference type="Proteomes" id="UP000504639">
    <property type="component" value="Chromosome 2"/>
</dbReference>
<dbReference type="AlphaFoldDB" id="A0A6J3CDQ5"/>
<dbReference type="GeneID" id="116485364"/>
<evidence type="ECO:0000313" key="1">
    <source>
        <dbReference type="Proteomes" id="UP000504639"/>
    </source>
</evidence>
<accession>A0A6J3CDQ5</accession>
<protein>
    <submittedName>
        <fullName evidence="2">Aspartyl/asparaginyl beta-hydroxylase isoform X9</fullName>
    </submittedName>
</protein>
<name>A0A6J3CDQ5_AYTFU</name>
<dbReference type="CTD" id="444"/>